<dbReference type="InterPro" id="IPR023577">
    <property type="entry name" value="CYTH_domain"/>
</dbReference>
<dbReference type="Proteomes" id="UP000564629">
    <property type="component" value="Unassembled WGS sequence"/>
</dbReference>
<evidence type="ECO:0000313" key="5">
    <source>
        <dbReference type="Proteomes" id="UP000321723"/>
    </source>
</evidence>
<evidence type="ECO:0000259" key="2">
    <source>
        <dbReference type="PROSITE" id="PS51708"/>
    </source>
</evidence>
<dbReference type="Pfam" id="PF05235">
    <property type="entry name" value="CHAD"/>
    <property type="match status" value="1"/>
</dbReference>
<evidence type="ECO:0000313" key="3">
    <source>
        <dbReference type="EMBL" id="GEL47741.1"/>
    </source>
</evidence>
<comment type="caution">
    <text evidence="3">The sequence shown here is derived from an EMBL/GenBank/DDBJ whole genome shotgun (WGS) entry which is preliminary data.</text>
</comment>
<dbReference type="SMART" id="SM00880">
    <property type="entry name" value="CHAD"/>
    <property type="match status" value="1"/>
</dbReference>
<dbReference type="Gene3D" id="1.40.20.10">
    <property type="entry name" value="CHAD domain"/>
    <property type="match status" value="1"/>
</dbReference>
<dbReference type="PROSITE" id="PS51707">
    <property type="entry name" value="CYTH"/>
    <property type="match status" value="1"/>
</dbReference>
<dbReference type="EMBL" id="BJVQ01000047">
    <property type="protein sequence ID" value="GEL47741.1"/>
    <property type="molecule type" value="Genomic_DNA"/>
</dbReference>
<dbReference type="AlphaFoldDB" id="A0A511FES8"/>
<reference evidence="3 5" key="1">
    <citation type="submission" date="2019-07" db="EMBL/GenBank/DDBJ databases">
        <title>Whole genome shotgun sequence of Cellulomonas hominis NBRC 16055.</title>
        <authorList>
            <person name="Hosoyama A."/>
            <person name="Uohara A."/>
            <person name="Ohji S."/>
            <person name="Ichikawa N."/>
        </authorList>
    </citation>
    <scope>NUCLEOTIDE SEQUENCE [LARGE SCALE GENOMIC DNA]</scope>
    <source>
        <strain evidence="3 5">NBRC 16055</strain>
    </source>
</reference>
<dbReference type="SUPFAM" id="SSF55154">
    <property type="entry name" value="CYTH-like phosphatases"/>
    <property type="match status" value="1"/>
</dbReference>
<protein>
    <submittedName>
        <fullName evidence="3">CHAD domain-containing protein</fullName>
    </submittedName>
</protein>
<dbReference type="PANTHER" id="PTHR39339:SF1">
    <property type="entry name" value="CHAD DOMAIN-CONTAINING PROTEIN"/>
    <property type="match status" value="1"/>
</dbReference>
<dbReference type="InterPro" id="IPR033469">
    <property type="entry name" value="CYTH-like_dom_sf"/>
</dbReference>
<gene>
    <name evidence="3" type="ORF">CHO01_28570</name>
    <name evidence="4" type="ORF">HNR08_002648</name>
</gene>
<dbReference type="PANTHER" id="PTHR39339">
    <property type="entry name" value="SLR1444 PROTEIN"/>
    <property type="match status" value="1"/>
</dbReference>
<dbReference type="EMBL" id="JACHDN010000001">
    <property type="protein sequence ID" value="MBB5473912.1"/>
    <property type="molecule type" value="Genomic_DNA"/>
</dbReference>
<dbReference type="CDD" id="cd07374">
    <property type="entry name" value="CYTH-like_Pase"/>
    <property type="match status" value="1"/>
</dbReference>
<proteinExistence type="predicted"/>
<feature type="domain" description="CYTH" evidence="1">
    <location>
        <begin position="5"/>
        <end position="215"/>
    </location>
</feature>
<dbReference type="Gene3D" id="2.40.320.10">
    <property type="entry name" value="Hypothetical Protein Pfu-838710-001"/>
    <property type="match status" value="1"/>
</dbReference>
<feature type="domain" description="CHAD" evidence="2">
    <location>
        <begin position="225"/>
        <end position="509"/>
    </location>
</feature>
<accession>A0A511FES8</accession>
<dbReference type="Pfam" id="PF01928">
    <property type="entry name" value="CYTH"/>
    <property type="match status" value="1"/>
</dbReference>
<dbReference type="PROSITE" id="PS51708">
    <property type="entry name" value="CHAD"/>
    <property type="match status" value="1"/>
</dbReference>
<organism evidence="3 5">
    <name type="scientific">Cellulomonas hominis</name>
    <dbReference type="NCBI Taxonomy" id="156981"/>
    <lineage>
        <taxon>Bacteria</taxon>
        <taxon>Bacillati</taxon>
        <taxon>Actinomycetota</taxon>
        <taxon>Actinomycetes</taxon>
        <taxon>Micrococcales</taxon>
        <taxon>Cellulomonadaceae</taxon>
        <taxon>Cellulomonas</taxon>
    </lineage>
</organism>
<dbReference type="RefSeq" id="WP_146839115.1">
    <property type="nucleotide sequence ID" value="NZ_BJVQ01000047.1"/>
</dbReference>
<dbReference type="SMART" id="SM01118">
    <property type="entry name" value="CYTH"/>
    <property type="match status" value="1"/>
</dbReference>
<dbReference type="InterPro" id="IPR038186">
    <property type="entry name" value="CHAD_dom_sf"/>
</dbReference>
<reference evidence="4 6" key="2">
    <citation type="submission" date="2020-08" db="EMBL/GenBank/DDBJ databases">
        <title>Sequencing the genomes of 1000 actinobacteria strains.</title>
        <authorList>
            <person name="Klenk H.-P."/>
        </authorList>
    </citation>
    <scope>NUCLEOTIDE SEQUENCE [LARGE SCALE GENOMIC DNA]</scope>
    <source>
        <strain evidence="4 6">DSM 9581</strain>
    </source>
</reference>
<evidence type="ECO:0000313" key="6">
    <source>
        <dbReference type="Proteomes" id="UP000564629"/>
    </source>
</evidence>
<evidence type="ECO:0000259" key="1">
    <source>
        <dbReference type="PROSITE" id="PS51707"/>
    </source>
</evidence>
<name>A0A511FES8_9CELL</name>
<dbReference type="InterPro" id="IPR007899">
    <property type="entry name" value="CHAD_dom"/>
</dbReference>
<sequence length="513" mass="55007">MAEVHREVERKYVADLDAELPPLTDLVAGAAGLPQVSAGAEPVLLEATYFDTDDLRLAAAGLTLRRRTGGADAGWHLKVPAGADAREEVRLPTGRALRTVPAPLRAMVRAVAGDAPLRPVAEVRTDRTVHRLADATGRVLLEVVDDRVAARRVRSTQGSGDATGAESTWREVEVELVEGAGDLLDVLEERLDAAGLQASPARSKVQRVLGDVDASRAGRAPVGRKAPAGAVIAAYLAEQLDRLRSQDLPVRLDAPGAVHRMRVAARRSRGALGTFRPLFDAAAVGPLRAELGWLADVLGAARDAEVLRARVRSGAGAAADDPAAGVADAALGRAAQETRQALLSALDDDRYHALLRDLGAFVADPPLTERGRSTARAGLRRLVARRDRKVGRRLERARGAARGRPRDEALHRARKAAKAARYAGEAVRPAFGKGARRYARAMEALQEVLGEHHDAVVARARLRELARVAPDTGVAFLYGRLHAAEEARGREAERRVRAAARAARGRKLRRWFG</sequence>
<evidence type="ECO:0000313" key="4">
    <source>
        <dbReference type="EMBL" id="MBB5473912.1"/>
    </source>
</evidence>
<keyword evidence="5" id="KW-1185">Reference proteome</keyword>
<dbReference type="OrthoDB" id="9777271at2"/>
<dbReference type="Proteomes" id="UP000321723">
    <property type="component" value="Unassembled WGS sequence"/>
</dbReference>